<protein>
    <submittedName>
        <fullName evidence="1">Uncharacterized protein</fullName>
    </submittedName>
</protein>
<keyword evidence="2" id="KW-1185">Reference proteome</keyword>
<name>A0A1E7WME0_9BURK</name>
<sequence>MQHHCGAGLFFECALPDLDALRPLLNRTVQTLSYAGVTRAELRALVAAAPLAGIDRMVPFGHALDFSPVWDGYDLPRVFMREISIG</sequence>
<accession>A0A1E7WME0</accession>
<dbReference type="EMBL" id="LROM01000084">
    <property type="protein sequence ID" value="OFA00216.1"/>
    <property type="molecule type" value="Genomic_DNA"/>
</dbReference>
<dbReference type="AlphaFoldDB" id="A0A1E7WME0"/>
<gene>
    <name evidence="1" type="ORF">DUPY_24200</name>
</gene>
<dbReference type="Proteomes" id="UP000175989">
    <property type="component" value="Unassembled WGS sequence"/>
</dbReference>
<organism evidence="1 2">
    <name type="scientific">Duganella phyllosphaerae</name>
    <dbReference type="NCBI Taxonomy" id="762836"/>
    <lineage>
        <taxon>Bacteria</taxon>
        <taxon>Pseudomonadati</taxon>
        <taxon>Pseudomonadota</taxon>
        <taxon>Betaproteobacteria</taxon>
        <taxon>Burkholderiales</taxon>
        <taxon>Oxalobacteraceae</taxon>
        <taxon>Telluria group</taxon>
        <taxon>Duganella</taxon>
    </lineage>
</organism>
<proteinExistence type="predicted"/>
<evidence type="ECO:0000313" key="1">
    <source>
        <dbReference type="EMBL" id="OFA00216.1"/>
    </source>
</evidence>
<reference evidence="2" key="1">
    <citation type="journal article" date="2016" name="Front. Microbiol.">
        <title>Molecular Keys to the Janthinobacterium and Duganella spp. Interaction with the Plant Pathogen Fusarium graminearum.</title>
        <authorList>
            <person name="Haack F.S."/>
            <person name="Poehlein A."/>
            <person name="Kroger C."/>
            <person name="Voigt C.A."/>
            <person name="Piepenbring M."/>
            <person name="Bode H.B."/>
            <person name="Daniel R."/>
            <person name="Schafer W."/>
            <person name="Streit W.R."/>
        </authorList>
    </citation>
    <scope>NUCLEOTIDE SEQUENCE [LARGE SCALE GENOMIC DNA]</scope>
    <source>
        <strain evidence="2">T54</strain>
    </source>
</reference>
<comment type="caution">
    <text evidence="1">The sequence shown here is derived from an EMBL/GenBank/DDBJ whole genome shotgun (WGS) entry which is preliminary data.</text>
</comment>
<evidence type="ECO:0000313" key="2">
    <source>
        <dbReference type="Proteomes" id="UP000175989"/>
    </source>
</evidence>